<gene>
    <name evidence="2" type="ORF">DASB73_029810</name>
</gene>
<feature type="compositionally biased region" description="Basic and acidic residues" evidence="1">
    <location>
        <begin position="289"/>
        <end position="302"/>
    </location>
</feature>
<dbReference type="AlphaFoldDB" id="A0AAV5RMP0"/>
<feature type="region of interest" description="Disordered" evidence="1">
    <location>
        <begin position="274"/>
        <end position="306"/>
    </location>
</feature>
<feature type="region of interest" description="Disordered" evidence="1">
    <location>
        <begin position="1"/>
        <end position="52"/>
    </location>
</feature>
<protein>
    <submittedName>
        <fullName evidence="2">Uncharacterized protein</fullName>
    </submittedName>
</protein>
<evidence type="ECO:0000256" key="1">
    <source>
        <dbReference type="SAM" id="MobiDB-lite"/>
    </source>
</evidence>
<accession>A0AAV5RMP0</accession>
<name>A0AAV5RMP0_STABA</name>
<keyword evidence="3" id="KW-1185">Reference proteome</keyword>
<reference evidence="2 3" key="1">
    <citation type="journal article" date="2023" name="Elife">
        <title>Identification of key yeast species and microbe-microbe interactions impacting larval growth of Drosophila in the wild.</title>
        <authorList>
            <person name="Mure A."/>
            <person name="Sugiura Y."/>
            <person name="Maeda R."/>
            <person name="Honda K."/>
            <person name="Sakurai N."/>
            <person name="Takahashi Y."/>
            <person name="Watada M."/>
            <person name="Katoh T."/>
            <person name="Gotoh A."/>
            <person name="Gotoh Y."/>
            <person name="Taniguchi I."/>
            <person name="Nakamura K."/>
            <person name="Hayashi T."/>
            <person name="Katayama T."/>
            <person name="Uemura T."/>
            <person name="Hattori Y."/>
        </authorList>
    </citation>
    <scope>NUCLEOTIDE SEQUENCE [LARGE SCALE GENOMIC DNA]</scope>
    <source>
        <strain evidence="2 3">SB-73</strain>
    </source>
</reference>
<dbReference type="Proteomes" id="UP001362899">
    <property type="component" value="Unassembled WGS sequence"/>
</dbReference>
<organism evidence="2 3">
    <name type="scientific">Starmerella bacillaris</name>
    <name type="common">Yeast</name>
    <name type="synonym">Candida zemplinina</name>
    <dbReference type="NCBI Taxonomy" id="1247836"/>
    <lineage>
        <taxon>Eukaryota</taxon>
        <taxon>Fungi</taxon>
        <taxon>Dikarya</taxon>
        <taxon>Ascomycota</taxon>
        <taxon>Saccharomycotina</taxon>
        <taxon>Dipodascomycetes</taxon>
        <taxon>Dipodascales</taxon>
        <taxon>Trichomonascaceae</taxon>
        <taxon>Starmerella</taxon>
    </lineage>
</organism>
<dbReference type="EMBL" id="BTGC01000008">
    <property type="protein sequence ID" value="GMM52018.1"/>
    <property type="molecule type" value="Genomic_DNA"/>
</dbReference>
<evidence type="ECO:0000313" key="2">
    <source>
        <dbReference type="EMBL" id="GMM52018.1"/>
    </source>
</evidence>
<sequence>MSFLHQQAPPNYKAGLGRGLVKSTPHPRIRSLQSQDRSSHDAESDTNKEPEEYAVYELAEKRRQKLLKKNHKISRNTDLLLSKYRNRSLNDDAASKITDIDELNKWDLKPPSNTTRRKHIQVQRSYTIPDATIRNAGRLANSNPLLILENTKAIMESDECAALEYALAELDTVEFENVEEYLSILNLFSTTKQGPMVDKILKKVPKSSELWKVKINLCDDEAKKLDLVHRALYIIPNDKGLWDLALDLDPTYRSDVRELMSKYATLYPEINNSDDAADGMKSSVTEMVSPKEEEKKKEEEVSKPTTIKIPSAEVAELSNTTVSDQEFPLTLENIDKLNPSQRHTVYQRLADAQKSKVRKRAIYTKALTKFPDDTELRRLYESI</sequence>
<comment type="caution">
    <text evidence="2">The sequence shown here is derived from an EMBL/GenBank/DDBJ whole genome shotgun (WGS) entry which is preliminary data.</text>
</comment>
<feature type="compositionally biased region" description="Basic and acidic residues" evidence="1">
    <location>
        <begin position="37"/>
        <end position="51"/>
    </location>
</feature>
<proteinExistence type="predicted"/>
<evidence type="ECO:0000313" key="3">
    <source>
        <dbReference type="Proteomes" id="UP001362899"/>
    </source>
</evidence>